<dbReference type="Gene3D" id="3.30.160.60">
    <property type="entry name" value="Classic Zinc Finger"/>
    <property type="match status" value="1"/>
</dbReference>
<keyword evidence="1" id="KW-0479">Metal-binding</keyword>
<keyword evidence="5" id="KW-1185">Reference proteome</keyword>
<dbReference type="PROSITE" id="PS50157">
    <property type="entry name" value="ZINC_FINGER_C2H2_2"/>
    <property type="match status" value="1"/>
</dbReference>
<evidence type="ECO:0000313" key="4">
    <source>
        <dbReference type="EMBL" id="CAG2060618.1"/>
    </source>
</evidence>
<feature type="region of interest" description="Disordered" evidence="2">
    <location>
        <begin position="104"/>
        <end position="125"/>
    </location>
</feature>
<feature type="domain" description="C2H2-type" evidence="3">
    <location>
        <begin position="33"/>
        <end position="60"/>
    </location>
</feature>
<proteinExistence type="predicted"/>
<comment type="caution">
    <text evidence="4">The sequence shown here is derived from an EMBL/GenBank/DDBJ whole genome shotgun (WGS) entry which is preliminary data.</text>
</comment>
<dbReference type="InterPro" id="IPR036236">
    <property type="entry name" value="Znf_C2H2_sf"/>
</dbReference>
<evidence type="ECO:0000313" key="5">
    <source>
        <dbReference type="Proteomes" id="UP001153148"/>
    </source>
</evidence>
<feature type="non-terminal residue" evidence="4">
    <location>
        <position position="125"/>
    </location>
</feature>
<reference evidence="4" key="1">
    <citation type="submission" date="2021-03" db="EMBL/GenBank/DDBJ databases">
        <authorList>
            <person name="Tran Van P."/>
        </authorList>
    </citation>
    <scope>NUCLEOTIDE SEQUENCE</scope>
</reference>
<keyword evidence="1" id="KW-0863">Zinc-finger</keyword>
<protein>
    <recommendedName>
        <fullName evidence="3">C2H2-type domain-containing protein</fullName>
    </recommendedName>
</protein>
<feature type="compositionally biased region" description="Basic and acidic residues" evidence="2">
    <location>
        <begin position="114"/>
        <end position="125"/>
    </location>
</feature>
<organism evidence="4 5">
    <name type="scientific">Timema podura</name>
    <name type="common">Walking stick</name>
    <dbReference type="NCBI Taxonomy" id="61482"/>
    <lineage>
        <taxon>Eukaryota</taxon>
        <taxon>Metazoa</taxon>
        <taxon>Ecdysozoa</taxon>
        <taxon>Arthropoda</taxon>
        <taxon>Hexapoda</taxon>
        <taxon>Insecta</taxon>
        <taxon>Pterygota</taxon>
        <taxon>Neoptera</taxon>
        <taxon>Polyneoptera</taxon>
        <taxon>Phasmatodea</taxon>
        <taxon>Timematodea</taxon>
        <taxon>Timematoidea</taxon>
        <taxon>Timematidae</taxon>
        <taxon>Timema</taxon>
    </lineage>
</organism>
<keyword evidence="1" id="KW-0862">Zinc</keyword>
<evidence type="ECO:0000259" key="3">
    <source>
        <dbReference type="PROSITE" id="PS50157"/>
    </source>
</evidence>
<dbReference type="EMBL" id="CAJPIN010012937">
    <property type="protein sequence ID" value="CAG2060618.1"/>
    <property type="molecule type" value="Genomic_DNA"/>
</dbReference>
<dbReference type="Pfam" id="PF00096">
    <property type="entry name" value="zf-C2H2"/>
    <property type="match status" value="1"/>
</dbReference>
<dbReference type="InterPro" id="IPR013087">
    <property type="entry name" value="Znf_C2H2_type"/>
</dbReference>
<dbReference type="SUPFAM" id="SSF57667">
    <property type="entry name" value="beta-beta-alpha zinc fingers"/>
    <property type="match status" value="1"/>
</dbReference>
<evidence type="ECO:0000256" key="2">
    <source>
        <dbReference type="SAM" id="MobiDB-lite"/>
    </source>
</evidence>
<sequence length="125" mass="14499">MNSTRSIEGLQVWGDGSSSNVQCVKKLLDTSVFSCPKCGKVYRWMTSLSRHMRLECGQVGKYSCQICGRSVHEIVEDARLRWYGDVMRMEKERMPKEIMDMKYVGNKPQGRPRKSWEEKISESVK</sequence>
<dbReference type="Proteomes" id="UP001153148">
    <property type="component" value="Unassembled WGS sequence"/>
</dbReference>
<accession>A0ABN7P2F3</accession>
<name>A0ABN7P2F3_TIMPD</name>
<gene>
    <name evidence="4" type="ORF">TPAB3V08_LOCUS7574</name>
</gene>
<evidence type="ECO:0000256" key="1">
    <source>
        <dbReference type="PROSITE-ProRule" id="PRU00042"/>
    </source>
</evidence>